<sequence>MESIASLGWGSDFSRRFEYTPCIPESDLCKDHDTCSRLGCKRPILSDLITNINNFLELLTDDHDMTTYNPSHATVRSQLINAVTHNVNLGKIKSITENMIILPFSTSIADLPEMFKMIISNILIRELPISHPLFNMLHFSVTSDELINDKLNPKTTPANQTTICLKKTLGECNFRNHMEYIMKTIQPGTIKYVLLGNTEKLSCVQAVTLQKYMVHVSESMEPHVETYILSDDIRTWINTVISIRKQKTEHLQIFVKNARAENLFLLKNLNHWITGKRVVVYIYENPETLNFPETCQIEVVKPNDWKTNHYVCTRKTSQEETYDIKRSLMKFLDIMTTVKKNCPILIITGDPALSNFLIQTLVKTMTVYDVSSNGKKSVYYRGERPSSAHVIISTYYPMKMTHTIEMVILCAQTRDLNNELVYISGSQAYSIIQKVQFSKTIQDNYIILHSLRPAVYIRDQETVFGIRTPDHMTMGQSLENSILNKKPIRRLFLPNDLSSFVYDFTKDKEVNKLINILMTLVKDKSLTTDIDVFEMYDLKYRQPITDEMKWKIKQTLADMSVKYPEIKISDIQRDWFLDDDCPDMNLVHGVLLKSVKYHPDSNNIMCADVGFWWKV</sequence>
<organism evidence="1 2">
    <name type="scientific">Salmon gill poxvirus</name>
    <dbReference type="NCBI Taxonomy" id="1680908"/>
    <lineage>
        <taxon>Viruses</taxon>
        <taxon>Varidnaviria</taxon>
        <taxon>Bamfordvirae</taxon>
        <taxon>Nucleocytoviricota</taxon>
        <taxon>Pokkesviricetes</taxon>
        <taxon>Chitovirales</taxon>
        <taxon>Poxviridae</taxon>
        <taxon>Chordopoxvirinae</taxon>
        <taxon>Salmonpoxvirus</taxon>
        <taxon>Salmonpoxvirus gillpox</taxon>
        <taxon>Salmon gillpox virus</taxon>
    </lineage>
</organism>
<gene>
    <name evidence="1" type="ORF">SGPV037</name>
</gene>
<evidence type="ECO:0000313" key="2">
    <source>
        <dbReference type="Proteomes" id="UP000105007"/>
    </source>
</evidence>
<protein>
    <submittedName>
        <fullName evidence="1">Uncharacterized protein</fullName>
    </submittedName>
</protein>
<evidence type="ECO:0000313" key="1">
    <source>
        <dbReference type="EMBL" id="AKR04161.1"/>
    </source>
</evidence>
<proteinExistence type="predicted"/>
<name>A0A0H4XWH2_9POXV</name>
<dbReference type="EMBL" id="KT159937">
    <property type="protein sequence ID" value="AKR04161.1"/>
    <property type="molecule type" value="Genomic_DNA"/>
</dbReference>
<dbReference type="RefSeq" id="YP_009162409.1">
    <property type="nucleotide sequence ID" value="NC_027707.1"/>
</dbReference>
<reference evidence="1 2" key="1">
    <citation type="journal article" date="2015" name="J. Virol.">
        <title>Salmon gill poxvirus, the deepest representative of the Chordopoxvirinae.</title>
        <authorList>
            <person name="Gjessing M.C."/>
            <person name="Yutin N."/>
            <person name="Tengs T."/>
            <person name="Senkevich T."/>
            <person name="Koonin E.V."/>
            <person name="Ronning H.P."/>
            <person name="Alarson M."/>
            <person name="Ylving S."/>
            <person name="Lie K.-I."/>
            <person name="Saure B."/>
            <person name="Tran L."/>
            <person name="Moss B."/>
            <person name="Dale O.B."/>
        </authorList>
    </citation>
    <scope>NUCLEOTIDE SEQUENCE [LARGE SCALE GENOMIC DNA]</scope>
    <source>
        <strain evidence="1">2012-04-F277-L3G</strain>
    </source>
</reference>
<dbReference type="GeneID" id="25392204"/>
<accession>A0A0H4XWH2</accession>
<keyword evidence="2" id="KW-1185">Reference proteome</keyword>
<dbReference type="KEGG" id="vg:25392204"/>
<dbReference type="Proteomes" id="UP000105007">
    <property type="component" value="Segment"/>
</dbReference>